<evidence type="ECO:0000256" key="1">
    <source>
        <dbReference type="ARBA" id="ARBA00022962"/>
    </source>
</evidence>
<organism evidence="2">
    <name type="scientific">uncultured Caudovirales phage</name>
    <dbReference type="NCBI Taxonomy" id="2100421"/>
    <lineage>
        <taxon>Viruses</taxon>
        <taxon>Duplodnaviria</taxon>
        <taxon>Heunggongvirae</taxon>
        <taxon>Uroviricota</taxon>
        <taxon>Caudoviricetes</taxon>
        <taxon>Peduoviridae</taxon>
        <taxon>Maltschvirus</taxon>
        <taxon>Maltschvirus maltsch</taxon>
    </lineage>
</organism>
<reference evidence="2" key="1">
    <citation type="submission" date="2020-05" db="EMBL/GenBank/DDBJ databases">
        <authorList>
            <person name="Chiriac C."/>
            <person name="Salcher M."/>
            <person name="Ghai R."/>
            <person name="Kavagutti S V."/>
        </authorList>
    </citation>
    <scope>NUCLEOTIDE SEQUENCE</scope>
</reference>
<evidence type="ECO:0000313" key="2">
    <source>
        <dbReference type="EMBL" id="CAB5224829.1"/>
    </source>
</evidence>
<dbReference type="Pfam" id="PF13230">
    <property type="entry name" value="GATase_4"/>
    <property type="match status" value="1"/>
</dbReference>
<dbReference type="SUPFAM" id="SSF56235">
    <property type="entry name" value="N-terminal nucleophile aminohydrolases (Ntn hydrolases)"/>
    <property type="match status" value="1"/>
</dbReference>
<accession>A0A6J7X1Z9</accession>
<dbReference type="Gene3D" id="3.60.20.10">
    <property type="entry name" value="Glutamine Phosphoribosylpyrophosphate, subunit 1, domain 1"/>
    <property type="match status" value="1"/>
</dbReference>
<dbReference type="InterPro" id="IPR026869">
    <property type="entry name" value="EgtC-like"/>
</dbReference>
<sequence>MCLLVARKANSTWKPSKDEFDNAWSINSDGFGIAHARGGKLHIVKTLDKKAAWKQVEKLPDNAPAILHWRMGTHGSVTAANAHPFNLPYVRDKKYWIGAHNGVLSSMPLEKDLTDSESYFRTLKRISIPDIERDIAKLGYGKMSFLSNHGDLLLANEKQGSWRTSDVWQSNNGLDAHSYGIGFGGGSYWKPYKGKSAPFDLTPLECCVCSSLTVSYREGFDFYCEQCATYPELR</sequence>
<dbReference type="EMBL" id="LR798339">
    <property type="protein sequence ID" value="CAB5224829.1"/>
    <property type="molecule type" value="Genomic_DNA"/>
</dbReference>
<protein>
    <submittedName>
        <fullName evidence="2">Gn_AT_II domain containing protein</fullName>
    </submittedName>
</protein>
<name>A0A6J7X1Z9_9CAUD</name>
<keyword evidence="1" id="KW-0315">Glutamine amidotransferase</keyword>
<gene>
    <name evidence="2" type="ORF">UFOVP742_15</name>
</gene>
<dbReference type="InterPro" id="IPR029055">
    <property type="entry name" value="Ntn_hydrolases_N"/>
</dbReference>
<proteinExistence type="predicted"/>